<proteinExistence type="predicted"/>
<organism evidence="1 2">
    <name type="scientific">Smallanthus sonchifolius</name>
    <dbReference type="NCBI Taxonomy" id="185202"/>
    <lineage>
        <taxon>Eukaryota</taxon>
        <taxon>Viridiplantae</taxon>
        <taxon>Streptophyta</taxon>
        <taxon>Embryophyta</taxon>
        <taxon>Tracheophyta</taxon>
        <taxon>Spermatophyta</taxon>
        <taxon>Magnoliopsida</taxon>
        <taxon>eudicotyledons</taxon>
        <taxon>Gunneridae</taxon>
        <taxon>Pentapetalae</taxon>
        <taxon>asterids</taxon>
        <taxon>campanulids</taxon>
        <taxon>Asterales</taxon>
        <taxon>Asteraceae</taxon>
        <taxon>Asteroideae</taxon>
        <taxon>Heliantheae alliance</taxon>
        <taxon>Millerieae</taxon>
        <taxon>Smallanthus</taxon>
    </lineage>
</organism>
<gene>
    <name evidence="1" type="ORF">L1987_57330</name>
</gene>
<reference evidence="2" key="1">
    <citation type="journal article" date="2022" name="Mol. Ecol. Resour.">
        <title>The genomes of chicory, endive, great burdock and yacon provide insights into Asteraceae palaeo-polyploidization history and plant inulin production.</title>
        <authorList>
            <person name="Fan W."/>
            <person name="Wang S."/>
            <person name="Wang H."/>
            <person name="Wang A."/>
            <person name="Jiang F."/>
            <person name="Liu H."/>
            <person name="Zhao H."/>
            <person name="Xu D."/>
            <person name="Zhang Y."/>
        </authorList>
    </citation>
    <scope>NUCLEOTIDE SEQUENCE [LARGE SCALE GENOMIC DNA]</scope>
    <source>
        <strain evidence="2">cv. Yunnan</strain>
    </source>
</reference>
<keyword evidence="2" id="KW-1185">Reference proteome</keyword>
<comment type="caution">
    <text evidence="1">The sequence shown here is derived from an EMBL/GenBank/DDBJ whole genome shotgun (WGS) entry which is preliminary data.</text>
</comment>
<dbReference type="EMBL" id="CM042036">
    <property type="protein sequence ID" value="KAI3744253.1"/>
    <property type="molecule type" value="Genomic_DNA"/>
</dbReference>
<accession>A0ACB9DCQ3</accession>
<reference evidence="1 2" key="2">
    <citation type="journal article" date="2022" name="Mol. Ecol. Resour.">
        <title>The genomes of chicory, endive, great burdock and yacon provide insights into Asteraceae paleo-polyploidization history and plant inulin production.</title>
        <authorList>
            <person name="Fan W."/>
            <person name="Wang S."/>
            <person name="Wang H."/>
            <person name="Wang A."/>
            <person name="Jiang F."/>
            <person name="Liu H."/>
            <person name="Zhao H."/>
            <person name="Xu D."/>
            <person name="Zhang Y."/>
        </authorList>
    </citation>
    <scope>NUCLEOTIDE SEQUENCE [LARGE SCALE GENOMIC DNA]</scope>
    <source>
        <strain evidence="2">cv. Yunnan</strain>
        <tissue evidence="1">Leaves</tissue>
    </source>
</reference>
<evidence type="ECO:0000313" key="2">
    <source>
        <dbReference type="Proteomes" id="UP001056120"/>
    </source>
</evidence>
<evidence type="ECO:0000313" key="1">
    <source>
        <dbReference type="EMBL" id="KAI3744253.1"/>
    </source>
</evidence>
<protein>
    <submittedName>
        <fullName evidence="1">Uncharacterized protein</fullName>
    </submittedName>
</protein>
<name>A0ACB9DCQ3_9ASTR</name>
<sequence length="210" mass="23986">MAFRSTTQTITYDPISSKYHVHYDGKTIETTVTNTATITKQWVDAILLDHANNPMVVVGLDVEWRPHPIRFMSNKSATLQLCIDTKCLILQLFYMDEIPETLKSFLLNPVFTFVGIEVEDDILKLKNEYGLDCSKSADIRSAAMEKWPGRFRRPGLKDLAMDVLGLHMKKPKHVCMSNWEARVLNENQVEYACIDAYASYKIGHKVLLEG</sequence>
<dbReference type="Proteomes" id="UP001056120">
    <property type="component" value="Linkage Group LG19"/>
</dbReference>